<dbReference type="PANTHER" id="PTHR42711">
    <property type="entry name" value="ABC TRANSPORTER ATP-BINDING PROTEIN"/>
    <property type="match status" value="1"/>
</dbReference>
<accession>A0A512M610</accession>
<keyword evidence="4" id="KW-0547">Nucleotide-binding</keyword>
<evidence type="ECO:0000256" key="3">
    <source>
        <dbReference type="ARBA" id="ARBA00022458"/>
    </source>
</evidence>
<dbReference type="OrthoDB" id="9809450at2"/>
<gene>
    <name evidence="7" type="primary">nodI</name>
    <name evidence="7" type="ORF">BGE01nite_14540</name>
</gene>
<evidence type="ECO:0000259" key="6">
    <source>
        <dbReference type="PROSITE" id="PS50893"/>
    </source>
</evidence>
<organism evidence="7 8">
    <name type="scientific">Brevifollis gellanilyticus</name>
    <dbReference type="NCBI Taxonomy" id="748831"/>
    <lineage>
        <taxon>Bacteria</taxon>
        <taxon>Pseudomonadati</taxon>
        <taxon>Verrucomicrobiota</taxon>
        <taxon>Verrucomicrobiia</taxon>
        <taxon>Verrucomicrobiales</taxon>
        <taxon>Verrucomicrobiaceae</taxon>
    </lineage>
</organism>
<dbReference type="RefSeq" id="WP_146849767.1">
    <property type="nucleotide sequence ID" value="NZ_BKAG01000008.1"/>
</dbReference>
<dbReference type="InterPro" id="IPR003439">
    <property type="entry name" value="ABC_transporter-like_ATP-bd"/>
</dbReference>
<dbReference type="InterPro" id="IPR003593">
    <property type="entry name" value="AAA+_ATPase"/>
</dbReference>
<keyword evidence="3" id="KW-0536">Nodulation</keyword>
<evidence type="ECO:0000256" key="4">
    <source>
        <dbReference type="ARBA" id="ARBA00022741"/>
    </source>
</evidence>
<dbReference type="SUPFAM" id="SSF52540">
    <property type="entry name" value="P-loop containing nucleoside triphosphate hydrolases"/>
    <property type="match status" value="1"/>
</dbReference>
<dbReference type="SMART" id="SM00382">
    <property type="entry name" value="AAA"/>
    <property type="match status" value="1"/>
</dbReference>
<feature type="domain" description="ABC transporter" evidence="6">
    <location>
        <begin position="13"/>
        <end position="242"/>
    </location>
</feature>
<keyword evidence="2" id="KW-0813">Transport</keyword>
<protein>
    <submittedName>
        <fullName evidence="7">ABC transporter ATP-binding protein</fullName>
    </submittedName>
</protein>
<evidence type="ECO:0000256" key="2">
    <source>
        <dbReference type="ARBA" id="ARBA00022448"/>
    </source>
</evidence>
<dbReference type="GO" id="GO:0005524">
    <property type="term" value="F:ATP binding"/>
    <property type="evidence" value="ECO:0007669"/>
    <property type="project" value="UniProtKB-KW"/>
</dbReference>
<dbReference type="InterPro" id="IPR050763">
    <property type="entry name" value="ABC_transporter_ATP-binding"/>
</dbReference>
<evidence type="ECO:0000256" key="5">
    <source>
        <dbReference type="ARBA" id="ARBA00022840"/>
    </source>
</evidence>
<dbReference type="PROSITE" id="PS00211">
    <property type="entry name" value="ABC_TRANSPORTER_1"/>
    <property type="match status" value="1"/>
</dbReference>
<dbReference type="EMBL" id="BKAG01000008">
    <property type="protein sequence ID" value="GEP42163.1"/>
    <property type="molecule type" value="Genomic_DNA"/>
</dbReference>
<evidence type="ECO:0000256" key="1">
    <source>
        <dbReference type="ARBA" id="ARBA00005417"/>
    </source>
</evidence>
<name>A0A512M610_9BACT</name>
<dbReference type="Proteomes" id="UP000321577">
    <property type="component" value="Unassembled WGS sequence"/>
</dbReference>
<sequence length="259" mass="28622">MSAAPPDTREVILEARELTREFDGVKALDRFSFKLHRGEVLGLLGANGAGKTTAMNCLLGLTLPTGGDLFAFGLPLHQHRIKILQRSNFSSAYTALPGNLLVRQNLIVFARIYGLKEPKKKIAELMELLEITHLADRVTGQLSAGESTRVNLVKAFLNDPELLMLDEPTASLDPDIADKVRKVVRKVQKERNIGILYTSHNMRDIEEVCDRVIFLHKGKIVCEGTPTDIVAQSSSATLEDVFIKIARDGEVIDEPAKQP</sequence>
<evidence type="ECO:0000313" key="7">
    <source>
        <dbReference type="EMBL" id="GEP42163.1"/>
    </source>
</evidence>
<reference evidence="7 8" key="1">
    <citation type="submission" date="2019-07" db="EMBL/GenBank/DDBJ databases">
        <title>Whole genome shotgun sequence of Brevifollis gellanilyticus NBRC 108608.</title>
        <authorList>
            <person name="Hosoyama A."/>
            <person name="Uohara A."/>
            <person name="Ohji S."/>
            <person name="Ichikawa N."/>
        </authorList>
    </citation>
    <scope>NUCLEOTIDE SEQUENCE [LARGE SCALE GENOMIC DNA]</scope>
    <source>
        <strain evidence="7 8">NBRC 108608</strain>
    </source>
</reference>
<keyword evidence="8" id="KW-1185">Reference proteome</keyword>
<dbReference type="InterPro" id="IPR027417">
    <property type="entry name" value="P-loop_NTPase"/>
</dbReference>
<proteinExistence type="inferred from homology"/>
<dbReference type="Pfam" id="PF00005">
    <property type="entry name" value="ABC_tran"/>
    <property type="match status" value="1"/>
</dbReference>
<keyword evidence="5 7" id="KW-0067">ATP-binding</keyword>
<dbReference type="InterPro" id="IPR017871">
    <property type="entry name" value="ABC_transporter-like_CS"/>
</dbReference>
<dbReference type="PROSITE" id="PS50893">
    <property type="entry name" value="ABC_TRANSPORTER_2"/>
    <property type="match status" value="1"/>
</dbReference>
<dbReference type="AlphaFoldDB" id="A0A512M610"/>
<dbReference type="PANTHER" id="PTHR42711:SF5">
    <property type="entry name" value="ABC TRANSPORTER ATP-BINDING PROTEIN NATA"/>
    <property type="match status" value="1"/>
</dbReference>
<dbReference type="GO" id="GO:0016887">
    <property type="term" value="F:ATP hydrolysis activity"/>
    <property type="evidence" value="ECO:0007669"/>
    <property type="project" value="InterPro"/>
</dbReference>
<evidence type="ECO:0000313" key="8">
    <source>
        <dbReference type="Proteomes" id="UP000321577"/>
    </source>
</evidence>
<dbReference type="Gene3D" id="3.40.50.300">
    <property type="entry name" value="P-loop containing nucleotide triphosphate hydrolases"/>
    <property type="match status" value="1"/>
</dbReference>
<comment type="similarity">
    <text evidence="1">Belongs to the ABC transporter superfamily.</text>
</comment>
<comment type="caution">
    <text evidence="7">The sequence shown here is derived from an EMBL/GenBank/DDBJ whole genome shotgun (WGS) entry which is preliminary data.</text>
</comment>